<evidence type="ECO:0000313" key="1">
    <source>
        <dbReference type="EMBL" id="PKA67331.1"/>
    </source>
</evidence>
<comment type="caution">
    <text evidence="1">The sequence shown here is derived from an EMBL/GenBank/DDBJ whole genome shotgun (WGS) entry which is preliminary data.</text>
</comment>
<name>A0ABX4PT78_9PSED</name>
<accession>A0ABX4PT78</accession>
<sequence>MCLLARTSSSKSAFLFLCFPGFREEPKKCPITGPGISSFRQSVTDTAEPYPAAADHRTAPTGVWCGTQVLWPPPIPVGACPRRGRHCPDKKCPITGPGIFSFRQSVTDTAEPYPAAADHRTAPTGVRCGTQVLWPPPIPVGACPRRGRHCPDKKCPITGPGIFSFRQSVTDTAEPYPAAADHRTAPTGVRCGTQILWPPPIPVGAGLPAKRTALPRQKNTRSQDRASLHSGNRLRILLNRTRLLLTTVLLPQGSGVEHRFCGHRQYLWELAREEAGTALTKKCPITGPGIYLFRQSVTDTAEPYPAAVADHRTADPESLSG</sequence>
<gene>
    <name evidence="1" type="ORF">ATI02_0026</name>
</gene>
<evidence type="ECO:0000313" key="2">
    <source>
        <dbReference type="Proteomes" id="UP000232455"/>
    </source>
</evidence>
<organism evidence="1 2">
    <name type="scientific">Pseudomonas baetica</name>
    <dbReference type="NCBI Taxonomy" id="674054"/>
    <lineage>
        <taxon>Bacteria</taxon>
        <taxon>Pseudomonadati</taxon>
        <taxon>Pseudomonadota</taxon>
        <taxon>Gammaproteobacteria</taxon>
        <taxon>Pseudomonadales</taxon>
        <taxon>Pseudomonadaceae</taxon>
        <taxon>Pseudomonas</taxon>
    </lineage>
</organism>
<dbReference type="EMBL" id="PHHE01000001">
    <property type="protein sequence ID" value="PKA67331.1"/>
    <property type="molecule type" value="Genomic_DNA"/>
</dbReference>
<protein>
    <submittedName>
        <fullName evidence="1">Uncharacterized protein</fullName>
    </submittedName>
</protein>
<keyword evidence="2" id="KW-1185">Reference proteome</keyword>
<reference evidence="1 2" key="1">
    <citation type="submission" date="2017-11" db="EMBL/GenBank/DDBJ databases">
        <title>Genome sequencing of a diverse group of Pseudomonas species.</title>
        <authorList>
            <person name="Loper J."/>
        </authorList>
    </citation>
    <scope>NUCLEOTIDE SEQUENCE [LARGE SCALE GENOMIC DNA]</scope>
    <source>
        <strain evidence="1 2">LMG 25716</strain>
    </source>
</reference>
<dbReference type="Proteomes" id="UP000232455">
    <property type="component" value="Unassembled WGS sequence"/>
</dbReference>
<proteinExistence type="predicted"/>